<feature type="domain" description="Arrestin C-terminal-like" evidence="2">
    <location>
        <begin position="254"/>
        <end position="437"/>
    </location>
</feature>
<dbReference type="InParanoid" id="A0A194WS09"/>
<dbReference type="Proteomes" id="UP000070700">
    <property type="component" value="Unassembled WGS sequence"/>
</dbReference>
<evidence type="ECO:0000256" key="1">
    <source>
        <dbReference type="SAM" id="MobiDB-lite"/>
    </source>
</evidence>
<feature type="region of interest" description="Disordered" evidence="1">
    <location>
        <begin position="331"/>
        <end position="382"/>
    </location>
</feature>
<evidence type="ECO:0000313" key="4">
    <source>
        <dbReference type="Proteomes" id="UP000070700"/>
    </source>
</evidence>
<dbReference type="Gene3D" id="2.60.40.640">
    <property type="match status" value="1"/>
</dbReference>
<dbReference type="GO" id="GO:0070086">
    <property type="term" value="P:ubiquitin-dependent endocytosis"/>
    <property type="evidence" value="ECO:0007669"/>
    <property type="project" value="TreeGrafter"/>
</dbReference>
<dbReference type="GO" id="GO:0030674">
    <property type="term" value="F:protein-macromolecule adaptor activity"/>
    <property type="evidence" value="ECO:0007669"/>
    <property type="project" value="TreeGrafter"/>
</dbReference>
<proteinExistence type="predicted"/>
<name>A0A194WS09_MOLSC</name>
<organism evidence="3 4">
    <name type="scientific">Mollisia scopiformis</name>
    <name type="common">Conifer needle endophyte fungus</name>
    <name type="synonym">Phialocephala scopiformis</name>
    <dbReference type="NCBI Taxonomy" id="149040"/>
    <lineage>
        <taxon>Eukaryota</taxon>
        <taxon>Fungi</taxon>
        <taxon>Dikarya</taxon>
        <taxon>Ascomycota</taxon>
        <taxon>Pezizomycotina</taxon>
        <taxon>Leotiomycetes</taxon>
        <taxon>Helotiales</taxon>
        <taxon>Mollisiaceae</taxon>
        <taxon>Mollisia</taxon>
    </lineage>
</organism>
<protein>
    <recommendedName>
        <fullName evidence="2">Arrestin C-terminal-like domain-containing protein</fullName>
    </recommendedName>
</protein>
<dbReference type="GeneID" id="28830225"/>
<gene>
    <name evidence="3" type="ORF">LY89DRAFT_739750</name>
</gene>
<dbReference type="SMART" id="SM01017">
    <property type="entry name" value="Arrestin_C"/>
    <property type="match status" value="1"/>
</dbReference>
<dbReference type="GO" id="GO:0031625">
    <property type="term" value="F:ubiquitin protein ligase binding"/>
    <property type="evidence" value="ECO:0007669"/>
    <property type="project" value="TreeGrafter"/>
</dbReference>
<dbReference type="Pfam" id="PF02752">
    <property type="entry name" value="Arrestin_C"/>
    <property type="match status" value="1"/>
</dbReference>
<dbReference type="EMBL" id="KQ947428">
    <property type="protein sequence ID" value="KUJ10758.1"/>
    <property type="molecule type" value="Genomic_DNA"/>
</dbReference>
<dbReference type="AlphaFoldDB" id="A0A194WS09"/>
<dbReference type="STRING" id="149040.A0A194WS09"/>
<reference evidence="3 4" key="1">
    <citation type="submission" date="2015-10" db="EMBL/GenBank/DDBJ databases">
        <title>Full genome of DAOMC 229536 Phialocephala scopiformis, a fungal endophyte of spruce producing the potent anti-insectan compound rugulosin.</title>
        <authorList>
            <consortium name="DOE Joint Genome Institute"/>
            <person name="Walker A.K."/>
            <person name="Frasz S.L."/>
            <person name="Seifert K.A."/>
            <person name="Miller J.D."/>
            <person name="Mondo S.J."/>
            <person name="Labutti K."/>
            <person name="Lipzen A."/>
            <person name="Dockter R."/>
            <person name="Kennedy M."/>
            <person name="Grigoriev I.V."/>
            <person name="Spatafora J.W."/>
        </authorList>
    </citation>
    <scope>NUCLEOTIDE SEQUENCE [LARGE SCALE GENOMIC DNA]</scope>
    <source>
        <strain evidence="3 4">CBS 120377</strain>
    </source>
</reference>
<dbReference type="RefSeq" id="XP_018065113.1">
    <property type="nucleotide sequence ID" value="XM_018220499.1"/>
</dbReference>
<dbReference type="KEGG" id="psco:LY89DRAFT_739750"/>
<evidence type="ECO:0000313" key="3">
    <source>
        <dbReference type="EMBL" id="KUJ10758.1"/>
    </source>
</evidence>
<dbReference type="InterPro" id="IPR014752">
    <property type="entry name" value="Arrestin-like_C"/>
</dbReference>
<dbReference type="InterPro" id="IPR050357">
    <property type="entry name" value="Arrestin_domain-protein"/>
</dbReference>
<accession>A0A194WS09</accession>
<dbReference type="GO" id="GO:0005829">
    <property type="term" value="C:cytosol"/>
    <property type="evidence" value="ECO:0007669"/>
    <property type="project" value="TreeGrafter"/>
</dbReference>
<dbReference type="InterPro" id="IPR011022">
    <property type="entry name" value="Arrestin_C-like"/>
</dbReference>
<keyword evidence="4" id="KW-1185">Reference proteome</keyword>
<feature type="compositionally biased region" description="Basic and acidic residues" evidence="1">
    <location>
        <begin position="352"/>
        <end position="361"/>
    </location>
</feature>
<dbReference type="PANTHER" id="PTHR11188">
    <property type="entry name" value="ARRESTIN DOMAIN CONTAINING PROTEIN"/>
    <property type="match status" value="1"/>
</dbReference>
<dbReference type="OrthoDB" id="2238745at2759"/>
<sequence length="437" mass="49850">MEHKSSGDLVQCSIELAEPVLFQKGCTLGALSSMNGTGEEQQAILRGKLVLRVIEAVKVKAIKLDFTGRSRNERHRGACGQFEEKDFIKHSWTFTRRSILPHSFGQETHTDLRTLPGCETSSPCGSYTPLQSSSIQLNSSSSDTPLDLDRYKARQKSLPFQSNRFQRHSTTKSSSHQFFEPGIYEYLIEFPIPRTCPETLKIGERYVNYQLEAFVKLHGVFRANIHKMKEIILVRVPEMDLLDRAGPILINNKWKDRLHYNLAIPSKSFPIGSKIPITLRLSSSQVRCHSVAVYLTENIQFFGYEDDSYRRAPHRKIKLLEESVESRYLGDFGDSEMDVPDEKSKLSTQTMRSEEKLDSEKNSVALTPMESNESPDSRSGPTKIELEAQLPSCHSMRESGPTKRLIVDTNWECITVTHWIKVILHVRRIISLFDIQT</sequence>
<dbReference type="PANTHER" id="PTHR11188:SF174">
    <property type="entry name" value="ARRESTIN-RELATED TRAFFICKING ADAPTER 10-RELATED"/>
    <property type="match status" value="1"/>
</dbReference>
<evidence type="ECO:0000259" key="2">
    <source>
        <dbReference type="SMART" id="SM01017"/>
    </source>
</evidence>
<feature type="compositionally biased region" description="Polar residues" evidence="1">
    <location>
        <begin position="362"/>
        <end position="380"/>
    </location>
</feature>